<dbReference type="Gene3D" id="3.40.50.1000">
    <property type="entry name" value="HAD superfamily/HAD-like"/>
    <property type="match status" value="1"/>
</dbReference>
<gene>
    <name evidence="1" type="ORF">RU97_GL000423</name>
</gene>
<dbReference type="PROSITE" id="PS01228">
    <property type="entry name" value="COF_1"/>
    <property type="match status" value="1"/>
</dbReference>
<dbReference type="GO" id="GO:0016791">
    <property type="term" value="F:phosphatase activity"/>
    <property type="evidence" value="ECO:0007669"/>
    <property type="project" value="UniProtKB-ARBA"/>
</dbReference>
<organism evidence="1 2">
    <name type="scientific">Enterococcus canis</name>
    <dbReference type="NCBI Taxonomy" id="214095"/>
    <lineage>
        <taxon>Bacteria</taxon>
        <taxon>Bacillati</taxon>
        <taxon>Bacillota</taxon>
        <taxon>Bacilli</taxon>
        <taxon>Lactobacillales</taxon>
        <taxon>Enterococcaceae</taxon>
        <taxon>Enterococcus</taxon>
    </lineage>
</organism>
<dbReference type="SFLD" id="SFLDG01140">
    <property type="entry name" value="C2.B:_Phosphomannomutase_and_P"/>
    <property type="match status" value="1"/>
</dbReference>
<dbReference type="PANTHER" id="PTHR10000">
    <property type="entry name" value="PHOSPHOSERINE PHOSPHATASE"/>
    <property type="match status" value="1"/>
</dbReference>
<dbReference type="InterPro" id="IPR023214">
    <property type="entry name" value="HAD_sf"/>
</dbReference>
<keyword evidence="1" id="KW-0378">Hydrolase</keyword>
<dbReference type="Gene3D" id="3.30.1240.10">
    <property type="match status" value="1"/>
</dbReference>
<dbReference type="AlphaFoldDB" id="A0A1L8RK87"/>
<dbReference type="RefSeq" id="WP_067392365.1">
    <property type="nucleotide sequence ID" value="NZ_JXKH01000001.1"/>
</dbReference>
<name>A0A1L8RK87_9ENTE</name>
<evidence type="ECO:0000313" key="2">
    <source>
        <dbReference type="Proteomes" id="UP000181884"/>
    </source>
</evidence>
<accession>A0A1L8RK87</accession>
<dbReference type="InterPro" id="IPR000150">
    <property type="entry name" value="Cof"/>
</dbReference>
<dbReference type="PANTHER" id="PTHR10000:SF25">
    <property type="entry name" value="PHOSPHATASE YKRA-RELATED"/>
    <property type="match status" value="1"/>
</dbReference>
<comment type="caution">
    <text evidence="1">The sequence shown here is derived from an EMBL/GenBank/DDBJ whole genome shotgun (WGS) entry which is preliminary data.</text>
</comment>
<dbReference type="NCBIfam" id="TIGR01484">
    <property type="entry name" value="HAD-SF-IIB"/>
    <property type="match status" value="1"/>
</dbReference>
<dbReference type="NCBIfam" id="TIGR00099">
    <property type="entry name" value="Cof-subfamily"/>
    <property type="match status" value="1"/>
</dbReference>
<sequence length="286" mass="31938">MIKAILFDIDGTLVTSQAKTVPSTRRALEAVQKQGIIVGVATGRGPHRLNEQINQLPLDVFITYNGQYVYDRERVLFADPFSQSVLNQIVDFAEQEQRQIMFGAADHIDGSKIMTLGQNAYLKRFAKLIPKSSVRSIKRLLQRFNPENRPGRYRELAILAEPIYQCVLLSPSSEAGKLENKLPEVHFTRSNPYTADMIPKGGSKLRGIERFAEAKGLELHEIMAFGDSYNDLEMLTGVGIGVAMGNARPKIKEIADYVTLPNDEDGIKQALIHYGLLEEGFDEDAL</sequence>
<proteinExistence type="predicted"/>
<reference evidence="1 2" key="1">
    <citation type="submission" date="2014-12" db="EMBL/GenBank/DDBJ databases">
        <title>Draft genome sequences of 29 type strains of Enterococci.</title>
        <authorList>
            <person name="Zhong Z."/>
            <person name="Sun Z."/>
            <person name="Liu W."/>
            <person name="Zhang W."/>
            <person name="Zhang H."/>
        </authorList>
    </citation>
    <scope>NUCLEOTIDE SEQUENCE [LARGE SCALE GENOMIC DNA]</scope>
    <source>
        <strain evidence="1 2">DSM 17029</strain>
    </source>
</reference>
<dbReference type="SUPFAM" id="SSF56784">
    <property type="entry name" value="HAD-like"/>
    <property type="match status" value="1"/>
</dbReference>
<dbReference type="InterPro" id="IPR006379">
    <property type="entry name" value="HAD-SF_hydro_IIB"/>
</dbReference>
<dbReference type="STRING" id="214095.RU97_GL000423"/>
<dbReference type="Proteomes" id="UP000181884">
    <property type="component" value="Unassembled WGS sequence"/>
</dbReference>
<dbReference type="SFLD" id="SFLDS00003">
    <property type="entry name" value="Haloacid_Dehalogenase"/>
    <property type="match status" value="1"/>
</dbReference>
<dbReference type="PROSITE" id="PS01229">
    <property type="entry name" value="COF_2"/>
    <property type="match status" value="1"/>
</dbReference>
<dbReference type="EMBL" id="JXKH01000001">
    <property type="protein sequence ID" value="OJG20190.1"/>
    <property type="molecule type" value="Genomic_DNA"/>
</dbReference>
<dbReference type="Pfam" id="PF08282">
    <property type="entry name" value="Hydrolase_3"/>
    <property type="match status" value="1"/>
</dbReference>
<evidence type="ECO:0000313" key="1">
    <source>
        <dbReference type="EMBL" id="OJG20190.1"/>
    </source>
</evidence>
<dbReference type="InterPro" id="IPR036412">
    <property type="entry name" value="HAD-like_sf"/>
</dbReference>
<dbReference type="SFLD" id="SFLDG01144">
    <property type="entry name" value="C2.B.4:_PGP_Like"/>
    <property type="match status" value="1"/>
</dbReference>
<dbReference type="GO" id="GO:0005829">
    <property type="term" value="C:cytosol"/>
    <property type="evidence" value="ECO:0007669"/>
    <property type="project" value="TreeGrafter"/>
</dbReference>
<dbReference type="GO" id="GO:0000287">
    <property type="term" value="F:magnesium ion binding"/>
    <property type="evidence" value="ECO:0007669"/>
    <property type="project" value="TreeGrafter"/>
</dbReference>
<keyword evidence="2" id="KW-1185">Reference proteome</keyword>
<protein>
    <submittedName>
        <fullName evidence="1">Cof-like hydrolase</fullName>
    </submittedName>
</protein>